<evidence type="ECO:0000313" key="1">
    <source>
        <dbReference type="EMBL" id="QIX20576.1"/>
    </source>
</evidence>
<sequence>MAQALTLDHAHTALCIWEAWLETDTETAWTEYRDNRGAVQSRYACLHMAPQIEAVYAALSEEVRDGLCFDWEFVPSMLSYFSFSNFTEYPELVRPAVEIAAEFAGTLSTGQPTPETT</sequence>
<accession>A0A6H0ZIC0</accession>
<dbReference type="AlphaFoldDB" id="A0A6H0ZIC0"/>
<dbReference type="Proteomes" id="UP000500870">
    <property type="component" value="Chromosome 1"/>
</dbReference>
<name>A0A6H0ZIC0_9HYPH</name>
<gene>
    <name evidence="1" type="ORF">FOB41_05200</name>
</gene>
<proteinExistence type="predicted"/>
<protein>
    <submittedName>
        <fullName evidence="1">Uncharacterized protein</fullName>
    </submittedName>
</protein>
<dbReference type="RefSeq" id="WP_136882649.1">
    <property type="nucleotide sequence ID" value="NZ_CP050898.1"/>
</dbReference>
<dbReference type="EMBL" id="CP050898">
    <property type="protein sequence ID" value="QIX20576.1"/>
    <property type="molecule type" value="Genomic_DNA"/>
</dbReference>
<reference evidence="1 2" key="1">
    <citation type="submission" date="2020-04" db="EMBL/GenBank/DDBJ databases">
        <title>FDA dAtabase for Regulatory Grade micrObial Sequences (FDA-ARGOS): Supporting development and validation of Infectious Disease Dx tests.</title>
        <authorList>
            <person name="Sciortino C."/>
            <person name="Tallon L."/>
            <person name="Sadzewicz L."/>
            <person name="Vavikolanu K."/>
            <person name="Mehta A."/>
            <person name="Aluvathingal J."/>
            <person name="Nadendla S."/>
            <person name="Nandy P."/>
            <person name="Geyer C."/>
            <person name="Yan Y."/>
            <person name="Sichtig H."/>
        </authorList>
    </citation>
    <scope>NUCLEOTIDE SEQUENCE [LARGE SCALE GENOMIC DNA]</scope>
    <source>
        <strain evidence="1 2">FDAARGOS_633</strain>
    </source>
</reference>
<evidence type="ECO:0000313" key="2">
    <source>
        <dbReference type="Proteomes" id="UP000500870"/>
    </source>
</evidence>
<organism evidence="1 2">
    <name type="scientific">Agrobacterium pusense</name>
    <dbReference type="NCBI Taxonomy" id="648995"/>
    <lineage>
        <taxon>Bacteria</taxon>
        <taxon>Pseudomonadati</taxon>
        <taxon>Pseudomonadota</taxon>
        <taxon>Alphaproteobacteria</taxon>
        <taxon>Hyphomicrobiales</taxon>
        <taxon>Rhizobiaceae</taxon>
        <taxon>Rhizobium/Agrobacterium group</taxon>
        <taxon>Agrobacterium</taxon>
    </lineage>
</organism>